<comment type="subcellular location">
    <subcellularLocation>
        <location evidence="1">Mitochondrion</location>
    </subcellularLocation>
</comment>
<evidence type="ECO:0000256" key="1">
    <source>
        <dbReference type="ARBA" id="ARBA00004173"/>
    </source>
</evidence>
<evidence type="ECO:0000313" key="6">
    <source>
        <dbReference type="EMBL" id="ORX39660.1"/>
    </source>
</evidence>
<proteinExistence type="inferred from homology"/>
<dbReference type="InterPro" id="IPR031568">
    <property type="entry name" value="Pet117"/>
</dbReference>
<protein>
    <recommendedName>
        <fullName evidence="8">Cytochrome c oxidase assembly protein</fullName>
    </recommendedName>
</protein>
<gene>
    <name evidence="6" type="ORF">BD324DRAFT_648295</name>
</gene>
<dbReference type="EMBL" id="NBSH01000002">
    <property type="protein sequence ID" value="ORX39660.1"/>
    <property type="molecule type" value="Genomic_DNA"/>
</dbReference>
<evidence type="ECO:0000256" key="3">
    <source>
        <dbReference type="ARBA" id="ARBA00022946"/>
    </source>
</evidence>
<dbReference type="AlphaFoldDB" id="A0A1Y1UNN7"/>
<evidence type="ECO:0000256" key="2">
    <source>
        <dbReference type="ARBA" id="ARBA00008197"/>
    </source>
</evidence>
<organism evidence="6 7">
    <name type="scientific">Kockovaella imperatae</name>
    <dbReference type="NCBI Taxonomy" id="4999"/>
    <lineage>
        <taxon>Eukaryota</taxon>
        <taxon>Fungi</taxon>
        <taxon>Dikarya</taxon>
        <taxon>Basidiomycota</taxon>
        <taxon>Agaricomycotina</taxon>
        <taxon>Tremellomycetes</taxon>
        <taxon>Tremellales</taxon>
        <taxon>Cuniculitremaceae</taxon>
        <taxon>Kockovaella</taxon>
    </lineage>
</organism>
<dbReference type="GO" id="GO:0033617">
    <property type="term" value="P:mitochondrial respiratory chain complex IV assembly"/>
    <property type="evidence" value="ECO:0007669"/>
    <property type="project" value="TreeGrafter"/>
</dbReference>
<dbReference type="STRING" id="4999.A0A1Y1UNN7"/>
<dbReference type="PANTHER" id="PTHR28163:SF1">
    <property type="entry name" value="PROTEIN PET117 HOMOLOG, MITOCHONDRIAL"/>
    <property type="match status" value="1"/>
</dbReference>
<evidence type="ECO:0000313" key="7">
    <source>
        <dbReference type="Proteomes" id="UP000193218"/>
    </source>
</evidence>
<dbReference type="PANTHER" id="PTHR28163">
    <property type="entry name" value="PROTEIN PET117 HOMOLOG, MITOCHONDRIAL"/>
    <property type="match status" value="1"/>
</dbReference>
<feature type="compositionally biased region" description="Low complexity" evidence="5">
    <location>
        <begin position="89"/>
        <end position="98"/>
    </location>
</feature>
<keyword evidence="4" id="KW-0496">Mitochondrion</keyword>
<feature type="region of interest" description="Disordered" evidence="5">
    <location>
        <begin position="68"/>
        <end position="187"/>
    </location>
</feature>
<dbReference type="Pfam" id="PF15786">
    <property type="entry name" value="PET117"/>
    <property type="match status" value="1"/>
</dbReference>
<comment type="similarity">
    <text evidence="2">Belongs to the PET117 family.</text>
</comment>
<evidence type="ECO:0008006" key="8">
    <source>
        <dbReference type="Google" id="ProtNLM"/>
    </source>
</evidence>
<dbReference type="GeneID" id="33559627"/>
<dbReference type="Proteomes" id="UP000193218">
    <property type="component" value="Unassembled WGS sequence"/>
</dbReference>
<comment type="caution">
    <text evidence="6">The sequence shown here is derived from an EMBL/GenBank/DDBJ whole genome shotgun (WGS) entry which is preliminary data.</text>
</comment>
<dbReference type="RefSeq" id="XP_021873445.1">
    <property type="nucleotide sequence ID" value="XM_022017818.1"/>
</dbReference>
<dbReference type="InParanoid" id="A0A1Y1UNN7"/>
<feature type="compositionally biased region" description="Basic and acidic residues" evidence="5">
    <location>
        <begin position="145"/>
        <end position="187"/>
    </location>
</feature>
<name>A0A1Y1UNN7_9TREE</name>
<keyword evidence="7" id="KW-1185">Reference proteome</keyword>
<evidence type="ECO:0000256" key="4">
    <source>
        <dbReference type="ARBA" id="ARBA00023128"/>
    </source>
</evidence>
<evidence type="ECO:0000256" key="5">
    <source>
        <dbReference type="SAM" id="MobiDB-lite"/>
    </source>
</evidence>
<dbReference type="OrthoDB" id="76305at2759"/>
<accession>A0A1Y1UNN7</accession>
<keyword evidence="3" id="KW-0809">Transit peptide</keyword>
<sequence>MSLGSKIFLGGSLLGSVAVVWGVHALQKREQDTMYQGVIKDDIRVRNKATAAAAAKLQAAAEGAIRIPPLAPLNTPGAPTQRPYDPTISSSSSSSSSSTFRPIRRFDEDDDRPLMGVGIAQPPPSVDEDCATCVISPPPQLVESQSKETRQKEREERLAEYEAQKKLAGRLQREQGLHDEPESGRLV</sequence>
<reference evidence="6 7" key="1">
    <citation type="submission" date="2017-03" db="EMBL/GenBank/DDBJ databases">
        <title>Widespread Adenine N6-methylation of Active Genes in Fungi.</title>
        <authorList>
            <consortium name="DOE Joint Genome Institute"/>
            <person name="Mondo S.J."/>
            <person name="Dannebaum R.O."/>
            <person name="Kuo R.C."/>
            <person name="Louie K.B."/>
            <person name="Bewick A.J."/>
            <person name="Labutti K."/>
            <person name="Haridas S."/>
            <person name="Kuo A."/>
            <person name="Salamov A."/>
            <person name="Ahrendt S.R."/>
            <person name="Lau R."/>
            <person name="Bowen B.P."/>
            <person name="Lipzen A."/>
            <person name="Sullivan W."/>
            <person name="Andreopoulos W.B."/>
            <person name="Clum A."/>
            <person name="Lindquist E."/>
            <person name="Daum C."/>
            <person name="Northen T.R."/>
            <person name="Ramamoorthy G."/>
            <person name="Schmitz R.J."/>
            <person name="Gryganskyi A."/>
            <person name="Culley D."/>
            <person name="Magnuson J."/>
            <person name="James T.Y."/>
            <person name="O'Malley M.A."/>
            <person name="Stajich J.E."/>
            <person name="Spatafora J.W."/>
            <person name="Visel A."/>
            <person name="Grigoriev I.V."/>
        </authorList>
    </citation>
    <scope>NUCLEOTIDE SEQUENCE [LARGE SCALE GENOMIC DNA]</scope>
    <source>
        <strain evidence="6 7">NRRL Y-17943</strain>
    </source>
</reference>
<dbReference type="GO" id="GO:0005739">
    <property type="term" value="C:mitochondrion"/>
    <property type="evidence" value="ECO:0007669"/>
    <property type="project" value="UniProtKB-SubCell"/>
</dbReference>